<dbReference type="EMBL" id="FMVT01000005">
    <property type="protein sequence ID" value="SCY49119.1"/>
    <property type="molecule type" value="Genomic_DNA"/>
</dbReference>
<dbReference type="Gene3D" id="2.40.30.170">
    <property type="match status" value="1"/>
</dbReference>
<keyword evidence="7 9" id="KW-1133">Transmembrane helix</keyword>
<dbReference type="InterPro" id="IPR010129">
    <property type="entry name" value="T1SS_HlyD"/>
</dbReference>
<protein>
    <recommendedName>
        <fullName evidence="9">Membrane fusion protein (MFP) family protein</fullName>
    </recommendedName>
</protein>
<evidence type="ECO:0000256" key="2">
    <source>
        <dbReference type="ARBA" id="ARBA00009477"/>
    </source>
</evidence>
<feature type="coiled-coil region" evidence="10">
    <location>
        <begin position="173"/>
        <end position="207"/>
    </location>
</feature>
<keyword evidence="15" id="KW-1185">Reference proteome</keyword>
<dbReference type="PANTHER" id="PTHR30386">
    <property type="entry name" value="MEMBRANE FUSION SUBUNIT OF EMRAB-TOLC MULTIDRUG EFFLUX PUMP"/>
    <property type="match status" value="1"/>
</dbReference>
<dbReference type="Proteomes" id="UP000199502">
    <property type="component" value="Unassembled WGS sequence"/>
</dbReference>
<keyword evidence="3 9" id="KW-0813">Transport</keyword>
<dbReference type="OrthoDB" id="9810980at2"/>
<evidence type="ECO:0000259" key="12">
    <source>
        <dbReference type="Pfam" id="PF25994"/>
    </source>
</evidence>
<keyword evidence="5 9" id="KW-0997">Cell inner membrane</keyword>
<dbReference type="PRINTS" id="PR01490">
    <property type="entry name" value="RTXTOXIND"/>
</dbReference>
<dbReference type="GO" id="GO:0015031">
    <property type="term" value="P:protein transport"/>
    <property type="evidence" value="ECO:0007669"/>
    <property type="project" value="InterPro"/>
</dbReference>
<sequence length="456" mass="49153">MTVVFDRGRQAAPVPAGPQQPAAPTIPARAWPIRGAMIFGLAVTLAVLAGLILWGAGARISGAVVVPGIVEVQQHRQVVQHPDGGVVARIAVADGASVAAGDLLLSLDGSLLESELAIVEAQYLETLARRGRLEAERADLDRITFPAALLAAGPAGPGPQLAAGQQQLFTARRATLSQSLEQLDTQARQVEDEIAGIDAQIAAARRQAALIGADLADQQSLLDRGLSQRSRVTALGREAAQMDGDLGAMQARRAAARTRLSELEVMKLRLRAEQRERAEAELRELGPRELELAEHRRALRERASRLAIRAPVAGIVHNMQVTTPRGVIRPAEPLLWLVPQDRPLLVAVRVPPMMVDVLTPGQQVALRVAAVSARHTPEISGRLERVAPDVLVDEMTRSPYFRAEVSIPPAEVDRLAPLALLPGMAVEAYIRTGERTPLDYLTKPLTDYFARAFRED</sequence>
<evidence type="ECO:0000256" key="5">
    <source>
        <dbReference type="ARBA" id="ARBA00022519"/>
    </source>
</evidence>
<dbReference type="STRING" id="336292.SAMN05660710_01703"/>
<evidence type="ECO:0000256" key="10">
    <source>
        <dbReference type="SAM" id="Coils"/>
    </source>
</evidence>
<keyword evidence="8 9" id="KW-0472">Membrane</keyword>
<keyword evidence="6 9" id="KW-0812">Transmembrane</keyword>
<dbReference type="InterPro" id="IPR050739">
    <property type="entry name" value="MFP"/>
</dbReference>
<evidence type="ECO:0000313" key="14">
    <source>
        <dbReference type="EMBL" id="SCY49119.1"/>
    </source>
</evidence>
<name>A0A1G5GCU8_9RHOB</name>
<keyword evidence="4 9" id="KW-1003">Cell membrane</keyword>
<feature type="domain" description="AprE-like beta-barrel" evidence="13">
    <location>
        <begin position="344"/>
        <end position="433"/>
    </location>
</feature>
<reference evidence="14 15" key="1">
    <citation type="submission" date="2016-10" db="EMBL/GenBank/DDBJ databases">
        <authorList>
            <person name="de Groot N.N."/>
        </authorList>
    </citation>
    <scope>NUCLEOTIDE SEQUENCE [LARGE SCALE GENOMIC DNA]</scope>
    <source>
        <strain evidence="14 15">CGMCC 1.8925</strain>
    </source>
</reference>
<evidence type="ECO:0000256" key="9">
    <source>
        <dbReference type="RuleBase" id="RU365093"/>
    </source>
</evidence>
<dbReference type="NCBIfam" id="TIGR01843">
    <property type="entry name" value="type_I_hlyD"/>
    <property type="match status" value="1"/>
</dbReference>
<evidence type="ECO:0000256" key="3">
    <source>
        <dbReference type="ARBA" id="ARBA00022448"/>
    </source>
</evidence>
<dbReference type="InterPro" id="IPR058781">
    <property type="entry name" value="HH_AprE-like"/>
</dbReference>
<gene>
    <name evidence="14" type="ORF">SAMN05660710_01703</name>
</gene>
<feature type="coiled-coil region" evidence="10">
    <location>
        <begin position="253"/>
        <end position="283"/>
    </location>
</feature>
<dbReference type="AlphaFoldDB" id="A0A1G5GCU8"/>
<evidence type="ECO:0000256" key="6">
    <source>
        <dbReference type="ARBA" id="ARBA00022692"/>
    </source>
</evidence>
<evidence type="ECO:0000256" key="1">
    <source>
        <dbReference type="ARBA" id="ARBA00004377"/>
    </source>
</evidence>
<comment type="similarity">
    <text evidence="2 9">Belongs to the membrane fusion protein (MFP) (TC 8.A.1) family.</text>
</comment>
<evidence type="ECO:0000256" key="4">
    <source>
        <dbReference type="ARBA" id="ARBA00022475"/>
    </source>
</evidence>
<evidence type="ECO:0000313" key="15">
    <source>
        <dbReference type="Proteomes" id="UP000199502"/>
    </source>
</evidence>
<evidence type="ECO:0000256" key="8">
    <source>
        <dbReference type="ARBA" id="ARBA00023136"/>
    </source>
</evidence>
<comment type="subcellular location">
    <subcellularLocation>
        <location evidence="1 9">Cell inner membrane</location>
        <topology evidence="1 9">Single-pass membrane protein</topology>
    </subcellularLocation>
</comment>
<organism evidence="14 15">
    <name type="scientific">Paracoccus tibetensis</name>
    <dbReference type="NCBI Taxonomy" id="336292"/>
    <lineage>
        <taxon>Bacteria</taxon>
        <taxon>Pseudomonadati</taxon>
        <taxon>Pseudomonadota</taxon>
        <taxon>Alphaproteobacteria</taxon>
        <taxon>Rhodobacterales</taxon>
        <taxon>Paracoccaceae</taxon>
        <taxon>Paracoccus</taxon>
    </lineage>
</organism>
<feature type="compositionally biased region" description="Low complexity" evidence="11">
    <location>
        <begin position="10"/>
        <end position="23"/>
    </location>
</feature>
<feature type="transmembrane region" description="Helical" evidence="9">
    <location>
        <begin position="36"/>
        <end position="57"/>
    </location>
</feature>
<dbReference type="PANTHER" id="PTHR30386:SF17">
    <property type="entry name" value="ALKALINE PROTEASE SECRETION PROTEIN APRE"/>
    <property type="match status" value="1"/>
</dbReference>
<dbReference type="Pfam" id="PF25994">
    <property type="entry name" value="HH_AprE"/>
    <property type="match status" value="1"/>
</dbReference>
<feature type="domain" description="AprE-like long alpha-helical hairpin" evidence="12">
    <location>
        <begin position="113"/>
        <end position="301"/>
    </location>
</feature>
<evidence type="ECO:0000259" key="13">
    <source>
        <dbReference type="Pfam" id="PF26002"/>
    </source>
</evidence>
<evidence type="ECO:0000256" key="11">
    <source>
        <dbReference type="SAM" id="MobiDB-lite"/>
    </source>
</evidence>
<dbReference type="GO" id="GO:0005886">
    <property type="term" value="C:plasma membrane"/>
    <property type="evidence" value="ECO:0007669"/>
    <property type="project" value="UniProtKB-SubCell"/>
</dbReference>
<feature type="region of interest" description="Disordered" evidence="11">
    <location>
        <begin position="1"/>
        <end position="23"/>
    </location>
</feature>
<accession>A0A1G5GCU8</accession>
<dbReference type="InterPro" id="IPR058982">
    <property type="entry name" value="Beta-barrel_AprE"/>
</dbReference>
<proteinExistence type="inferred from homology"/>
<dbReference type="RefSeq" id="WP_090742472.1">
    <property type="nucleotide sequence ID" value="NZ_FMVT01000005.1"/>
</dbReference>
<dbReference type="Pfam" id="PF26002">
    <property type="entry name" value="Beta-barrel_AprE"/>
    <property type="match status" value="1"/>
</dbReference>
<evidence type="ECO:0000256" key="7">
    <source>
        <dbReference type="ARBA" id="ARBA00022989"/>
    </source>
</evidence>
<keyword evidence="10" id="KW-0175">Coiled coil</keyword>